<comment type="caution">
    <text evidence="1">The sequence shown here is derived from an EMBL/GenBank/DDBJ whole genome shotgun (WGS) entry which is preliminary data.</text>
</comment>
<dbReference type="EMBL" id="CAJJDP010000083">
    <property type="protein sequence ID" value="CAD8184694.1"/>
    <property type="molecule type" value="Genomic_DNA"/>
</dbReference>
<reference evidence="1" key="1">
    <citation type="submission" date="2021-01" db="EMBL/GenBank/DDBJ databases">
        <authorList>
            <consortium name="Genoscope - CEA"/>
            <person name="William W."/>
        </authorList>
    </citation>
    <scope>NUCLEOTIDE SEQUENCE</scope>
</reference>
<dbReference type="Proteomes" id="UP000683925">
    <property type="component" value="Unassembled WGS sequence"/>
</dbReference>
<proteinExistence type="predicted"/>
<dbReference type="AlphaFoldDB" id="A0A8S1W3Y9"/>
<protein>
    <submittedName>
        <fullName evidence="1">Uncharacterized protein</fullName>
    </submittedName>
</protein>
<sequence>MYKQVNKYITLEHQLLEKRRFSHCLFINRKRFLLRWLYGYLWQLTLSQFKFSFKNSLGALIILQTCQYCKVQNT</sequence>
<evidence type="ECO:0000313" key="1">
    <source>
        <dbReference type="EMBL" id="CAD8184694.1"/>
    </source>
</evidence>
<organism evidence="1 2">
    <name type="scientific">Paramecium octaurelia</name>
    <dbReference type="NCBI Taxonomy" id="43137"/>
    <lineage>
        <taxon>Eukaryota</taxon>
        <taxon>Sar</taxon>
        <taxon>Alveolata</taxon>
        <taxon>Ciliophora</taxon>
        <taxon>Intramacronucleata</taxon>
        <taxon>Oligohymenophorea</taxon>
        <taxon>Peniculida</taxon>
        <taxon>Parameciidae</taxon>
        <taxon>Paramecium</taxon>
    </lineage>
</organism>
<keyword evidence="2" id="KW-1185">Reference proteome</keyword>
<name>A0A8S1W3Y9_PAROT</name>
<gene>
    <name evidence="1" type="ORF">POCTA_138.1.T0840004</name>
</gene>
<evidence type="ECO:0000313" key="2">
    <source>
        <dbReference type="Proteomes" id="UP000683925"/>
    </source>
</evidence>
<accession>A0A8S1W3Y9</accession>